<dbReference type="InterPro" id="IPR051276">
    <property type="entry name" value="Saccharopine_DH-like_oxidrdct"/>
</dbReference>
<gene>
    <name evidence="3" type="ORF">CYMTET_12911</name>
</gene>
<dbReference type="Gene3D" id="3.40.50.720">
    <property type="entry name" value="NAD(P)-binding Rossmann-like Domain"/>
    <property type="match status" value="1"/>
</dbReference>
<protein>
    <recommendedName>
        <fullName evidence="2">Saccharopine dehydrogenase NADP binding domain-containing protein</fullName>
    </recommendedName>
</protein>
<dbReference type="GO" id="GO:0009247">
    <property type="term" value="P:glycolipid biosynthetic process"/>
    <property type="evidence" value="ECO:0007669"/>
    <property type="project" value="TreeGrafter"/>
</dbReference>
<dbReference type="Pfam" id="PF03435">
    <property type="entry name" value="Sacchrp_dh_NADP"/>
    <property type="match status" value="1"/>
</dbReference>
<keyword evidence="4" id="KW-1185">Reference proteome</keyword>
<comment type="caution">
    <text evidence="3">The sequence shown here is derived from an EMBL/GenBank/DDBJ whole genome shotgun (WGS) entry which is preliminary data.</text>
</comment>
<dbReference type="SUPFAM" id="SSF51735">
    <property type="entry name" value="NAD(P)-binding Rossmann-fold domains"/>
    <property type="match status" value="1"/>
</dbReference>
<evidence type="ECO:0000256" key="1">
    <source>
        <dbReference type="ARBA" id="ARBA00038048"/>
    </source>
</evidence>
<dbReference type="GO" id="GO:0005886">
    <property type="term" value="C:plasma membrane"/>
    <property type="evidence" value="ECO:0007669"/>
    <property type="project" value="TreeGrafter"/>
</dbReference>
<reference evidence="3 4" key="1">
    <citation type="journal article" date="2015" name="Genome Biol. Evol.">
        <title>Comparative Genomics of a Bacterivorous Green Alga Reveals Evolutionary Causalities and Consequences of Phago-Mixotrophic Mode of Nutrition.</title>
        <authorList>
            <person name="Burns J.A."/>
            <person name="Paasch A."/>
            <person name="Narechania A."/>
            <person name="Kim E."/>
        </authorList>
    </citation>
    <scope>NUCLEOTIDE SEQUENCE [LARGE SCALE GENOMIC DNA]</scope>
    <source>
        <strain evidence="3 4">PLY_AMNH</strain>
    </source>
</reference>
<name>A0AAE0GJI3_9CHLO</name>
<dbReference type="InterPro" id="IPR036291">
    <property type="entry name" value="NAD(P)-bd_dom_sf"/>
</dbReference>
<accession>A0AAE0GJI3</accession>
<dbReference type="PANTHER" id="PTHR12286">
    <property type="entry name" value="SACCHAROPINE DEHYDROGENASE-LIKE OXIDOREDUCTASE"/>
    <property type="match status" value="1"/>
</dbReference>
<dbReference type="EMBL" id="LGRX02005086">
    <property type="protein sequence ID" value="KAK3279193.1"/>
    <property type="molecule type" value="Genomic_DNA"/>
</dbReference>
<comment type="similarity">
    <text evidence="1">Belongs to the saccharopine dehydrogenase family.</text>
</comment>
<dbReference type="InterPro" id="IPR005097">
    <property type="entry name" value="Sacchrp_dh_NADP-bd"/>
</dbReference>
<proteinExistence type="inferred from homology"/>
<dbReference type="AlphaFoldDB" id="A0AAE0GJI3"/>
<sequence length="431" mass="46789">MSAAWEYRQYDVVVWGATGYTGQICANYLADTYGCASDKLSWAIAGRNEEKLAYVKDSLGSRFQGLDVLIGDGGDEETLDLITRRTKAVITTAGPYSKYGNALVDSCVRNGTHYCDLTGETGWVKSNIEKQHGNAQKTGAKIVHSCGFDSIPADLSTLMLANYLMENYDTKTQEMKYWCLESFGGVSGGTLDSLWTILGDDSLSEAMGDPWVLQAKGSPRGVSSGKELGKAWPVEYDQDIKMWTAPSPFAPHDECIVRRSVSLMQDLFTSPDQFKYKETIGTRDGGIGAAFAAGVTLGLGAFATASYIPRSRNVLQNVLPKPGEGPSLETRKRGFFKNKYLAIGENGARAFGLVEGVQDPGYGETAKMLCETGLCLALDWKQHRTQEGGVLTPAVAIGLPLITRLQNAGMTWEVLSQDRSTSQRDQKGVAL</sequence>
<evidence type="ECO:0000313" key="4">
    <source>
        <dbReference type="Proteomes" id="UP001190700"/>
    </source>
</evidence>
<dbReference type="Proteomes" id="UP001190700">
    <property type="component" value="Unassembled WGS sequence"/>
</dbReference>
<dbReference type="GO" id="GO:0005739">
    <property type="term" value="C:mitochondrion"/>
    <property type="evidence" value="ECO:0007669"/>
    <property type="project" value="TreeGrafter"/>
</dbReference>
<evidence type="ECO:0000259" key="2">
    <source>
        <dbReference type="Pfam" id="PF03435"/>
    </source>
</evidence>
<dbReference type="PANTHER" id="PTHR12286:SF5">
    <property type="entry name" value="SACCHAROPINE DEHYDROGENASE-LIKE OXIDOREDUCTASE"/>
    <property type="match status" value="1"/>
</dbReference>
<evidence type="ECO:0000313" key="3">
    <source>
        <dbReference type="EMBL" id="KAK3279193.1"/>
    </source>
</evidence>
<dbReference type="GO" id="GO:0005811">
    <property type="term" value="C:lipid droplet"/>
    <property type="evidence" value="ECO:0007669"/>
    <property type="project" value="TreeGrafter"/>
</dbReference>
<feature type="domain" description="Saccharopine dehydrogenase NADP binding" evidence="2">
    <location>
        <begin position="12"/>
        <end position="140"/>
    </location>
</feature>
<organism evidence="3 4">
    <name type="scientific">Cymbomonas tetramitiformis</name>
    <dbReference type="NCBI Taxonomy" id="36881"/>
    <lineage>
        <taxon>Eukaryota</taxon>
        <taxon>Viridiplantae</taxon>
        <taxon>Chlorophyta</taxon>
        <taxon>Pyramimonadophyceae</taxon>
        <taxon>Pyramimonadales</taxon>
        <taxon>Pyramimonadaceae</taxon>
        <taxon>Cymbomonas</taxon>
    </lineage>
</organism>